<organism evidence="1 2">
    <name type="scientific">Demequina mangrovi</name>
    <dbReference type="NCBI Taxonomy" id="1043493"/>
    <lineage>
        <taxon>Bacteria</taxon>
        <taxon>Bacillati</taxon>
        <taxon>Actinomycetota</taxon>
        <taxon>Actinomycetes</taxon>
        <taxon>Micrococcales</taxon>
        <taxon>Demequinaceae</taxon>
        <taxon>Demequina</taxon>
    </lineage>
</organism>
<sequence length="95" mass="10090">MTDEVAISSIADVAPRGLARVAGRVVAIQVEPSDAPPAFTVRLEDGTGRIDAVFMGRRDVPGIAPGVDLRLEGRVCATESLPRLYNPRYELVAAS</sequence>
<accession>A0A1H6UGI2</accession>
<reference evidence="2" key="1">
    <citation type="submission" date="2016-10" db="EMBL/GenBank/DDBJ databases">
        <authorList>
            <person name="Varghese N."/>
        </authorList>
    </citation>
    <scope>NUCLEOTIDE SEQUENCE [LARGE SCALE GENOMIC DNA]</scope>
    <source>
        <strain evidence="2">DSM 24868</strain>
    </source>
</reference>
<evidence type="ECO:0000313" key="1">
    <source>
        <dbReference type="EMBL" id="SEI88827.1"/>
    </source>
</evidence>
<protein>
    <recommendedName>
        <fullName evidence="3">ATP-dependent DNA helicase RecG</fullName>
    </recommendedName>
</protein>
<dbReference type="STRING" id="1043493.SAMN05421637_0312"/>
<dbReference type="eggNOG" id="COG1200">
    <property type="taxonomic scope" value="Bacteria"/>
</dbReference>
<name>A0A1H6UGI2_9MICO</name>
<evidence type="ECO:0008006" key="3">
    <source>
        <dbReference type="Google" id="ProtNLM"/>
    </source>
</evidence>
<dbReference type="Proteomes" id="UP000183315">
    <property type="component" value="Unassembled WGS sequence"/>
</dbReference>
<dbReference type="OrthoDB" id="3268233at2"/>
<dbReference type="RefSeq" id="WP_052405463.1">
    <property type="nucleotide sequence ID" value="NZ_BBLU01000001.1"/>
</dbReference>
<dbReference type="CDD" id="cd04488">
    <property type="entry name" value="RecG_wedge_OBF"/>
    <property type="match status" value="1"/>
</dbReference>
<dbReference type="AlphaFoldDB" id="A0A1H6UGI2"/>
<keyword evidence="2" id="KW-1185">Reference proteome</keyword>
<proteinExistence type="predicted"/>
<dbReference type="EMBL" id="FNZI01000001">
    <property type="protein sequence ID" value="SEI88827.1"/>
    <property type="molecule type" value="Genomic_DNA"/>
</dbReference>
<gene>
    <name evidence="1" type="ORF">SAMN05421637_0312</name>
</gene>
<evidence type="ECO:0000313" key="2">
    <source>
        <dbReference type="Proteomes" id="UP000183315"/>
    </source>
</evidence>